<evidence type="ECO:0000256" key="4">
    <source>
        <dbReference type="ARBA" id="ARBA00023274"/>
    </source>
</evidence>
<dbReference type="InterPro" id="IPR011035">
    <property type="entry name" value="Ribosomal_bL25/Gln-tRNA_synth"/>
</dbReference>
<evidence type="ECO:0000259" key="7">
    <source>
        <dbReference type="Pfam" id="PF14693"/>
    </source>
</evidence>
<evidence type="ECO:0000256" key="5">
    <source>
        <dbReference type="SAM" id="MobiDB-lite"/>
    </source>
</evidence>
<proteinExistence type="inferred from homology"/>
<dbReference type="AlphaFoldDB" id="A0A6J7I7Y2"/>
<organism evidence="8">
    <name type="scientific">freshwater metagenome</name>
    <dbReference type="NCBI Taxonomy" id="449393"/>
    <lineage>
        <taxon>unclassified sequences</taxon>
        <taxon>metagenomes</taxon>
        <taxon>ecological metagenomes</taxon>
    </lineage>
</organism>
<feature type="region of interest" description="Disordered" evidence="5">
    <location>
        <begin position="1"/>
        <end position="29"/>
    </location>
</feature>
<feature type="domain" description="Large ribosomal subunit protein bL25 L25" evidence="6">
    <location>
        <begin position="9"/>
        <end position="93"/>
    </location>
</feature>
<dbReference type="Gene3D" id="2.170.120.20">
    <property type="entry name" value="Ribosomal protein L25, beta domain"/>
    <property type="match status" value="1"/>
</dbReference>
<dbReference type="SUPFAM" id="SSF50715">
    <property type="entry name" value="Ribosomal protein L25-like"/>
    <property type="match status" value="1"/>
</dbReference>
<dbReference type="PANTHER" id="PTHR33284:SF1">
    <property type="entry name" value="RIBOSOMAL PROTEIN L25_GLN-TRNA SYNTHETASE, ANTI-CODON-BINDING DOMAIN-CONTAINING PROTEIN"/>
    <property type="match status" value="1"/>
</dbReference>
<dbReference type="EMBL" id="CAFBMK010000137">
    <property type="protein sequence ID" value="CAB4926732.1"/>
    <property type="molecule type" value="Genomic_DNA"/>
</dbReference>
<gene>
    <name evidence="8" type="ORF">UFOPK3564_02144</name>
</gene>
<dbReference type="GO" id="GO:0008097">
    <property type="term" value="F:5S rRNA binding"/>
    <property type="evidence" value="ECO:0007669"/>
    <property type="project" value="InterPro"/>
</dbReference>
<evidence type="ECO:0000259" key="6">
    <source>
        <dbReference type="Pfam" id="PF01386"/>
    </source>
</evidence>
<protein>
    <submittedName>
        <fullName evidence="8">Unannotated protein</fullName>
    </submittedName>
</protein>
<feature type="compositionally biased region" description="Low complexity" evidence="5">
    <location>
        <begin position="199"/>
        <end position="215"/>
    </location>
</feature>
<dbReference type="InterPro" id="IPR001021">
    <property type="entry name" value="Ribosomal_bL25_long"/>
</dbReference>
<dbReference type="GO" id="GO:0006412">
    <property type="term" value="P:translation"/>
    <property type="evidence" value="ECO:0007669"/>
    <property type="project" value="InterPro"/>
</dbReference>
<sequence>MATNSSSLAVASREPAHSREARRARRTGSVPGVIYGGSAEPVSIAVNERDLRHTLAAKGAVIDVAIDGGASEPVVLKEAQRHPVRGQIVHIDLLRVDLKQKIQAVVPVEVVGTDEAEATKLGGIVAQIIREVTIEALPNEIPESVSIDVTDLAIGDNLTIGDIAIPSTATLVDDPEPIAVTMAAPRLASEVEAEEEAAAEAGAAAAEGSEAAETTVGDDDADGSDSSDDE</sequence>
<evidence type="ECO:0000313" key="8">
    <source>
        <dbReference type="EMBL" id="CAB4926732.1"/>
    </source>
</evidence>
<feature type="compositionally biased region" description="Acidic residues" evidence="5">
    <location>
        <begin position="216"/>
        <end position="230"/>
    </location>
</feature>
<evidence type="ECO:0000256" key="2">
    <source>
        <dbReference type="ARBA" id="ARBA00022884"/>
    </source>
</evidence>
<keyword evidence="4" id="KW-0687">Ribonucleoprotein</keyword>
<name>A0A6J7I7Y2_9ZZZZ</name>
<feature type="region of interest" description="Disordered" evidence="5">
    <location>
        <begin position="187"/>
        <end position="230"/>
    </location>
</feature>
<keyword evidence="3" id="KW-0689">Ribosomal protein</keyword>
<evidence type="ECO:0000256" key="1">
    <source>
        <dbReference type="ARBA" id="ARBA00022730"/>
    </source>
</evidence>
<dbReference type="InterPro" id="IPR020057">
    <property type="entry name" value="Ribosomal_bL25_b-dom"/>
</dbReference>
<dbReference type="InterPro" id="IPR037121">
    <property type="entry name" value="Ribosomal_bL25_C"/>
</dbReference>
<dbReference type="PANTHER" id="PTHR33284">
    <property type="entry name" value="RIBOSOMAL PROTEIN L25/GLN-TRNA SYNTHETASE, ANTI-CODON-BINDING DOMAIN-CONTAINING PROTEIN"/>
    <property type="match status" value="1"/>
</dbReference>
<dbReference type="InterPro" id="IPR029751">
    <property type="entry name" value="Ribosomal_L25_dom"/>
</dbReference>
<dbReference type="Pfam" id="PF01386">
    <property type="entry name" value="Ribosomal_L25p"/>
    <property type="match status" value="1"/>
</dbReference>
<evidence type="ECO:0000256" key="3">
    <source>
        <dbReference type="ARBA" id="ARBA00022980"/>
    </source>
</evidence>
<dbReference type="InterPro" id="IPR020056">
    <property type="entry name" value="Rbsml_bL25/Gln-tRNA_synth_N"/>
</dbReference>
<accession>A0A6J7I7Y2</accession>
<dbReference type="CDD" id="cd00495">
    <property type="entry name" value="Ribosomal_L25_TL5_CTC"/>
    <property type="match status" value="1"/>
</dbReference>
<keyword evidence="1" id="KW-0699">rRNA-binding</keyword>
<dbReference type="GO" id="GO:0003735">
    <property type="term" value="F:structural constituent of ribosome"/>
    <property type="evidence" value="ECO:0007669"/>
    <property type="project" value="InterPro"/>
</dbReference>
<dbReference type="HAMAP" id="MF_01334">
    <property type="entry name" value="Ribosomal_bL25_CTC"/>
    <property type="match status" value="1"/>
</dbReference>
<keyword evidence="2" id="KW-0694">RNA-binding</keyword>
<dbReference type="InterPro" id="IPR020930">
    <property type="entry name" value="Ribosomal_uL5_bac-type"/>
</dbReference>
<dbReference type="GO" id="GO:0022625">
    <property type="term" value="C:cytosolic large ribosomal subunit"/>
    <property type="evidence" value="ECO:0007669"/>
    <property type="project" value="TreeGrafter"/>
</dbReference>
<reference evidence="8" key="1">
    <citation type="submission" date="2020-05" db="EMBL/GenBank/DDBJ databases">
        <authorList>
            <person name="Chiriac C."/>
            <person name="Salcher M."/>
            <person name="Ghai R."/>
            <person name="Kavagutti S V."/>
        </authorList>
    </citation>
    <scope>NUCLEOTIDE SEQUENCE</scope>
</reference>
<feature type="domain" description="Large ribosomal subunit protein bL25 beta" evidence="7">
    <location>
        <begin position="101"/>
        <end position="186"/>
    </location>
</feature>
<dbReference type="Gene3D" id="2.40.240.10">
    <property type="entry name" value="Ribosomal Protein L25, Chain P"/>
    <property type="match status" value="1"/>
</dbReference>
<dbReference type="Pfam" id="PF14693">
    <property type="entry name" value="Ribosomal_TL5_C"/>
    <property type="match status" value="1"/>
</dbReference>
<dbReference type="NCBIfam" id="TIGR00731">
    <property type="entry name" value="bL25_bact_ctc"/>
    <property type="match status" value="1"/>
</dbReference>